<evidence type="ECO:0000256" key="6">
    <source>
        <dbReference type="SAM" id="MobiDB-lite"/>
    </source>
</evidence>
<evidence type="ECO:0000256" key="7">
    <source>
        <dbReference type="SAM" id="Phobius"/>
    </source>
</evidence>
<accession>A0A6A5UL70</accession>
<feature type="transmembrane region" description="Helical" evidence="7">
    <location>
        <begin position="314"/>
        <end position="335"/>
    </location>
</feature>
<feature type="domain" description="Amino acid transporter transmembrane" evidence="8">
    <location>
        <begin position="50"/>
        <end position="446"/>
    </location>
</feature>
<dbReference type="EMBL" id="ML976757">
    <property type="protein sequence ID" value="KAF1965681.1"/>
    <property type="molecule type" value="Genomic_DNA"/>
</dbReference>
<keyword evidence="4 7" id="KW-1133">Transmembrane helix</keyword>
<evidence type="ECO:0000259" key="8">
    <source>
        <dbReference type="Pfam" id="PF01490"/>
    </source>
</evidence>
<feature type="compositionally biased region" description="Basic and acidic residues" evidence="6">
    <location>
        <begin position="16"/>
        <end position="30"/>
    </location>
</feature>
<dbReference type="OrthoDB" id="655540at2759"/>
<comment type="similarity">
    <text evidence="2">Belongs to the amino acid/polyamine transporter 2 family.</text>
</comment>
<organism evidence="9 10">
    <name type="scientific">Bimuria novae-zelandiae CBS 107.79</name>
    <dbReference type="NCBI Taxonomy" id="1447943"/>
    <lineage>
        <taxon>Eukaryota</taxon>
        <taxon>Fungi</taxon>
        <taxon>Dikarya</taxon>
        <taxon>Ascomycota</taxon>
        <taxon>Pezizomycotina</taxon>
        <taxon>Dothideomycetes</taxon>
        <taxon>Pleosporomycetidae</taxon>
        <taxon>Pleosporales</taxon>
        <taxon>Massarineae</taxon>
        <taxon>Didymosphaeriaceae</taxon>
        <taxon>Bimuria</taxon>
    </lineage>
</organism>
<keyword evidence="10" id="KW-1185">Reference proteome</keyword>
<keyword evidence="3 7" id="KW-0812">Transmembrane</keyword>
<dbReference type="PANTHER" id="PTHR22950">
    <property type="entry name" value="AMINO ACID TRANSPORTER"/>
    <property type="match status" value="1"/>
</dbReference>
<feature type="transmembrane region" description="Helical" evidence="7">
    <location>
        <begin position="82"/>
        <end position="102"/>
    </location>
</feature>
<dbReference type="InterPro" id="IPR013057">
    <property type="entry name" value="AA_transpt_TM"/>
</dbReference>
<evidence type="ECO:0000256" key="3">
    <source>
        <dbReference type="ARBA" id="ARBA00022692"/>
    </source>
</evidence>
<keyword evidence="5 7" id="KW-0472">Membrane</keyword>
<feature type="transmembrane region" description="Helical" evidence="7">
    <location>
        <begin position="163"/>
        <end position="181"/>
    </location>
</feature>
<feature type="transmembrane region" description="Helical" evidence="7">
    <location>
        <begin position="356"/>
        <end position="375"/>
    </location>
</feature>
<feature type="transmembrane region" description="Helical" evidence="7">
    <location>
        <begin position="193"/>
        <end position="215"/>
    </location>
</feature>
<evidence type="ECO:0000313" key="9">
    <source>
        <dbReference type="EMBL" id="KAF1965681.1"/>
    </source>
</evidence>
<evidence type="ECO:0000256" key="4">
    <source>
        <dbReference type="ARBA" id="ARBA00022989"/>
    </source>
</evidence>
<evidence type="ECO:0000256" key="5">
    <source>
        <dbReference type="ARBA" id="ARBA00023136"/>
    </source>
</evidence>
<evidence type="ECO:0000313" key="10">
    <source>
        <dbReference type="Proteomes" id="UP000800036"/>
    </source>
</evidence>
<comment type="subcellular location">
    <subcellularLocation>
        <location evidence="1">Membrane</location>
        <topology evidence="1">Multi-pass membrane protein</topology>
    </subcellularLocation>
</comment>
<evidence type="ECO:0000256" key="2">
    <source>
        <dbReference type="ARBA" id="ARBA00008066"/>
    </source>
</evidence>
<dbReference type="AlphaFoldDB" id="A0A6A5UL70"/>
<proteinExistence type="inferred from homology"/>
<protein>
    <recommendedName>
        <fullName evidence="8">Amino acid transporter transmembrane domain-containing protein</fullName>
    </recommendedName>
</protein>
<dbReference type="GO" id="GO:0015179">
    <property type="term" value="F:L-amino acid transmembrane transporter activity"/>
    <property type="evidence" value="ECO:0007669"/>
    <property type="project" value="TreeGrafter"/>
</dbReference>
<feature type="transmembrane region" description="Helical" evidence="7">
    <location>
        <begin position="272"/>
        <end position="294"/>
    </location>
</feature>
<feature type="region of interest" description="Disordered" evidence="6">
    <location>
        <begin position="1"/>
        <end position="40"/>
    </location>
</feature>
<dbReference type="GO" id="GO:0016020">
    <property type="term" value="C:membrane"/>
    <property type="evidence" value="ECO:0007669"/>
    <property type="project" value="UniProtKB-SubCell"/>
</dbReference>
<dbReference type="Pfam" id="PF01490">
    <property type="entry name" value="Aa_trans"/>
    <property type="match status" value="1"/>
</dbReference>
<reference evidence="9" key="1">
    <citation type="journal article" date="2020" name="Stud. Mycol.">
        <title>101 Dothideomycetes genomes: a test case for predicting lifestyles and emergence of pathogens.</title>
        <authorList>
            <person name="Haridas S."/>
            <person name="Albert R."/>
            <person name="Binder M."/>
            <person name="Bloem J."/>
            <person name="Labutti K."/>
            <person name="Salamov A."/>
            <person name="Andreopoulos B."/>
            <person name="Baker S."/>
            <person name="Barry K."/>
            <person name="Bills G."/>
            <person name="Bluhm B."/>
            <person name="Cannon C."/>
            <person name="Castanera R."/>
            <person name="Culley D."/>
            <person name="Daum C."/>
            <person name="Ezra D."/>
            <person name="Gonzalez J."/>
            <person name="Henrissat B."/>
            <person name="Kuo A."/>
            <person name="Liang C."/>
            <person name="Lipzen A."/>
            <person name="Lutzoni F."/>
            <person name="Magnuson J."/>
            <person name="Mondo S."/>
            <person name="Nolan M."/>
            <person name="Ohm R."/>
            <person name="Pangilinan J."/>
            <person name="Park H.-J."/>
            <person name="Ramirez L."/>
            <person name="Alfaro M."/>
            <person name="Sun H."/>
            <person name="Tritt A."/>
            <person name="Yoshinaga Y."/>
            <person name="Zwiers L.-H."/>
            <person name="Turgeon B."/>
            <person name="Goodwin S."/>
            <person name="Spatafora J."/>
            <person name="Crous P."/>
            <person name="Grigoriev I."/>
        </authorList>
    </citation>
    <scope>NUCLEOTIDE SEQUENCE</scope>
    <source>
        <strain evidence="9">CBS 107.79</strain>
    </source>
</reference>
<name>A0A6A5UL70_9PLEO</name>
<dbReference type="PANTHER" id="PTHR22950:SF8">
    <property type="entry name" value="AMINO ACID TRANSPORTER (EUROFUNG)"/>
    <property type="match status" value="1"/>
</dbReference>
<feature type="transmembrane region" description="Helical" evidence="7">
    <location>
        <begin position="56"/>
        <end position="76"/>
    </location>
</feature>
<dbReference type="Proteomes" id="UP000800036">
    <property type="component" value="Unassembled WGS sequence"/>
</dbReference>
<feature type="transmembrane region" description="Helical" evidence="7">
    <location>
        <begin position="421"/>
        <end position="444"/>
    </location>
</feature>
<sequence length="470" mass="51038">MSEPHDFGNTLAPPMYEKDDASSAGKKSDPEQSPLGEAPTIHEGQERFHRLGWKRLTICLIVEAIALGSLSVPSAFATVGMVGGVILTVGLGLIAIYTSYVVGQVKIRYPAVDHYSDAVRLIWGRFGYELTGAMFAIFLVLLVGSHALTGTIAFINIVDKENVCAIAWGVVSAIILLVLALPPTFAEFAILGYIDFVSIILAIGITIISTGIQAHNAPGGLSAVNWSAWPPPETTFYQAFLSTTNIIFAYSFAICQFSFMSEMHTPKDYVKSIWALGLIEIFIYTLTGSLIYAFVGTDMKSPALLSAGTTVSRIAFGIALPVIFISGSINGTVVGRYIMDRAFPASPIRYIQGARGWITWICLITCLTLIAWIIAEAIPFFNALLGIMSALFISGFTFYFPALFWFQLVREGKWYEGWKNISLSILNAIIFVIGIAILGCGTYASVQDIVNQYNSGSVRGAFTCDSDSYT</sequence>
<gene>
    <name evidence="9" type="ORF">BU23DRAFT_18219</name>
</gene>
<feature type="transmembrane region" description="Helical" evidence="7">
    <location>
        <begin position="235"/>
        <end position="260"/>
    </location>
</feature>
<evidence type="ECO:0000256" key="1">
    <source>
        <dbReference type="ARBA" id="ARBA00004141"/>
    </source>
</evidence>
<feature type="transmembrane region" description="Helical" evidence="7">
    <location>
        <begin position="381"/>
        <end position="409"/>
    </location>
</feature>
<feature type="transmembrane region" description="Helical" evidence="7">
    <location>
        <begin position="130"/>
        <end position="157"/>
    </location>
</feature>